<protein>
    <submittedName>
        <fullName evidence="1">Uncharacterized protein</fullName>
    </submittedName>
</protein>
<dbReference type="EMBL" id="BMXY01000002">
    <property type="protein sequence ID" value="GGZ66575.1"/>
    <property type="molecule type" value="Genomic_DNA"/>
</dbReference>
<gene>
    <name evidence="1" type="ORF">GCM10008101_21020</name>
</gene>
<keyword evidence="2" id="KW-1185">Reference proteome</keyword>
<name>A0ABQ3C6I2_9GAMM</name>
<proteinExistence type="predicted"/>
<evidence type="ECO:0000313" key="2">
    <source>
        <dbReference type="Proteomes" id="UP000643403"/>
    </source>
</evidence>
<dbReference type="Proteomes" id="UP000643403">
    <property type="component" value="Unassembled WGS sequence"/>
</dbReference>
<organism evidence="1 2">
    <name type="scientific">Cognatilysobacter xinjiangensis</name>
    <dbReference type="NCBI Taxonomy" id="546892"/>
    <lineage>
        <taxon>Bacteria</taxon>
        <taxon>Pseudomonadati</taxon>
        <taxon>Pseudomonadota</taxon>
        <taxon>Gammaproteobacteria</taxon>
        <taxon>Lysobacterales</taxon>
        <taxon>Lysobacteraceae</taxon>
        <taxon>Cognatilysobacter</taxon>
    </lineage>
</organism>
<accession>A0ABQ3C6I2</accession>
<evidence type="ECO:0000313" key="1">
    <source>
        <dbReference type="EMBL" id="GGZ66575.1"/>
    </source>
</evidence>
<dbReference type="RefSeq" id="WP_189449642.1">
    <property type="nucleotide sequence ID" value="NZ_BMXY01000002.1"/>
</dbReference>
<comment type="caution">
    <text evidence="1">The sequence shown here is derived from an EMBL/GenBank/DDBJ whole genome shotgun (WGS) entry which is preliminary data.</text>
</comment>
<reference evidence="2" key="1">
    <citation type="journal article" date="2019" name="Int. J. Syst. Evol. Microbiol.">
        <title>The Global Catalogue of Microorganisms (GCM) 10K type strain sequencing project: providing services to taxonomists for standard genome sequencing and annotation.</title>
        <authorList>
            <consortium name="The Broad Institute Genomics Platform"/>
            <consortium name="The Broad Institute Genome Sequencing Center for Infectious Disease"/>
            <person name="Wu L."/>
            <person name="Ma J."/>
        </authorList>
    </citation>
    <scope>NUCLEOTIDE SEQUENCE [LARGE SCALE GENOMIC DNA]</scope>
    <source>
        <strain evidence="2">KCTC 22558</strain>
    </source>
</reference>
<sequence>MPTRYYISLPDGAAARGSDPATSFSAHGAGGFAEQLEQAMRTSQVFDRWRGAQDDPDDVDPALGATDPAATVTGEQHDLHIDLVLTTVLPGDVVRHRLRLLAGSGWQLRDVTAV</sequence>